<sequence>MSNPKMLIKDGTLYPHNDTFAAMDGFEVATAEQVAAHSAKVEKVKGAEMQAAAFEGEPGEDGEITVDDILTAAESEITDLEGKLVVANQTIAERDQTIVDLNVKITRLETEMAQVKTPNVESGSGGDGNTTGDNTLADPLENMSHDELDTHASGLGMNPFPANKNKAEKIAAINTHQAE</sequence>
<protein>
    <submittedName>
        <fullName evidence="1">Uncharacterized protein</fullName>
    </submittedName>
</protein>
<gene>
    <name evidence="1" type="ORF">SYK_02870</name>
</gene>
<dbReference type="RefSeq" id="WP_281761856.1">
    <property type="nucleotide sequence ID" value="NZ_AP026709.1"/>
</dbReference>
<accession>A0ABM8AWM2</accession>
<dbReference type="Proteomes" id="UP001317742">
    <property type="component" value="Chromosome"/>
</dbReference>
<name>A0ABM8AWM2_9BACT</name>
<evidence type="ECO:0000313" key="1">
    <source>
        <dbReference type="EMBL" id="BDQ35927.1"/>
    </source>
</evidence>
<evidence type="ECO:0000313" key="2">
    <source>
        <dbReference type="Proteomes" id="UP001317742"/>
    </source>
</evidence>
<organism evidence="1 2">
    <name type="scientific">Pseudodesulfovibrio nedwellii</name>
    <dbReference type="NCBI Taxonomy" id="2973072"/>
    <lineage>
        <taxon>Bacteria</taxon>
        <taxon>Pseudomonadati</taxon>
        <taxon>Thermodesulfobacteriota</taxon>
        <taxon>Desulfovibrionia</taxon>
        <taxon>Desulfovibrionales</taxon>
        <taxon>Desulfovibrionaceae</taxon>
    </lineage>
</organism>
<proteinExistence type="predicted"/>
<dbReference type="EMBL" id="AP026709">
    <property type="protein sequence ID" value="BDQ35927.1"/>
    <property type="molecule type" value="Genomic_DNA"/>
</dbReference>
<reference evidence="1 2" key="1">
    <citation type="submission" date="2022-08" db="EMBL/GenBank/DDBJ databases">
        <title>Genome Sequence of the sulphate-reducing bacterium, Pseudodesulfovibrio sp. SYK.</title>
        <authorList>
            <person name="Kondo R."/>
            <person name="Kataoka T."/>
        </authorList>
    </citation>
    <scope>NUCLEOTIDE SEQUENCE [LARGE SCALE GENOMIC DNA]</scope>
    <source>
        <strain evidence="1 2">SYK</strain>
    </source>
</reference>
<keyword evidence="2" id="KW-1185">Reference proteome</keyword>